<accession>U6L9Y8</accession>
<dbReference type="Gene3D" id="3.40.50.300">
    <property type="entry name" value="P-loop containing nucleotide triphosphate hydrolases"/>
    <property type="match status" value="1"/>
</dbReference>
<feature type="region of interest" description="Disordered" evidence="7">
    <location>
        <begin position="198"/>
        <end position="320"/>
    </location>
</feature>
<dbReference type="VEuPathDB" id="ToxoDB:ETH2_0534200"/>
<keyword evidence="4 6" id="KW-0067">ATP-binding</keyword>
<feature type="compositionally biased region" description="Low complexity" evidence="7">
    <location>
        <begin position="204"/>
        <end position="213"/>
    </location>
</feature>
<comment type="function">
    <text evidence="6">RNA helicase.</text>
</comment>
<evidence type="ECO:0000256" key="3">
    <source>
        <dbReference type="ARBA" id="ARBA00022806"/>
    </source>
</evidence>
<feature type="domain" description="Helicase C-terminal" evidence="8">
    <location>
        <begin position="1"/>
        <end position="95"/>
    </location>
</feature>
<dbReference type="RefSeq" id="XP_013235333.1">
    <property type="nucleotide sequence ID" value="XM_013379879.1"/>
</dbReference>
<keyword evidence="3 6" id="KW-0347">Helicase</keyword>
<dbReference type="Proteomes" id="UP000030747">
    <property type="component" value="Unassembled WGS sequence"/>
</dbReference>
<dbReference type="OrthoDB" id="422663at2759"/>
<sequence>MNEFTKLTGEGAVLLSTDVAARGLNLPEVDWILQFEPPQQLEEYIHRIGRTARLGKQGRALLFLLESEREYVDYLASRGLKLNELSTARLCESLLQRAPPNVGLAQPDRSSSSSSSSSSSFSPQQEASLRFLVRQFCEFVAPRRRLMEAARKAFLSSVRAYKTYSKDQRHIFNSSKLPLGPLATAFCIKESPKEIAGHLHRTPQQQQQQQQQQGERRKRRRADGFGAQKKQRTSSSSSSSSSSGKQQQREKAKQHREHQQQQIEVVPSSSKSSTSAAARAVQMLQARGELLQQSHSSKTSSSSKAKQQPRGRDWKAKKKA</sequence>
<evidence type="ECO:0000313" key="9">
    <source>
        <dbReference type="EMBL" id="CDJ44585.1"/>
    </source>
</evidence>
<organism evidence="9 10">
    <name type="scientific">Eimeria tenella</name>
    <name type="common">Coccidian parasite</name>
    <dbReference type="NCBI Taxonomy" id="5802"/>
    <lineage>
        <taxon>Eukaryota</taxon>
        <taxon>Sar</taxon>
        <taxon>Alveolata</taxon>
        <taxon>Apicomplexa</taxon>
        <taxon>Conoidasida</taxon>
        <taxon>Coccidia</taxon>
        <taxon>Eucoccidiorida</taxon>
        <taxon>Eimeriorina</taxon>
        <taxon>Eimeriidae</taxon>
        <taxon>Eimeria</taxon>
    </lineage>
</organism>
<evidence type="ECO:0000313" key="10">
    <source>
        <dbReference type="Proteomes" id="UP000030747"/>
    </source>
</evidence>
<dbReference type="GO" id="GO:0003723">
    <property type="term" value="F:RNA binding"/>
    <property type="evidence" value="ECO:0007669"/>
    <property type="project" value="UniProtKB-UniRule"/>
</dbReference>
<evidence type="ECO:0000259" key="8">
    <source>
        <dbReference type="PROSITE" id="PS51194"/>
    </source>
</evidence>
<dbReference type="AlphaFoldDB" id="U6L9Y8"/>
<reference evidence="9" key="2">
    <citation type="submission" date="2013-10" db="EMBL/GenBank/DDBJ databases">
        <authorList>
            <person name="Aslett M."/>
        </authorList>
    </citation>
    <scope>NUCLEOTIDE SEQUENCE [LARGE SCALE GENOMIC DNA]</scope>
    <source>
        <strain evidence="9">Houghton</strain>
    </source>
</reference>
<dbReference type="GeneID" id="25256241"/>
<feature type="compositionally biased region" description="Low complexity" evidence="7">
    <location>
        <begin position="110"/>
        <end position="122"/>
    </location>
</feature>
<keyword evidence="2 6" id="KW-0378">Hydrolase</keyword>
<dbReference type="InterPro" id="IPR025313">
    <property type="entry name" value="SPB4-like_CTE"/>
</dbReference>
<reference evidence="9" key="1">
    <citation type="submission" date="2013-10" db="EMBL/GenBank/DDBJ databases">
        <title>Genomic analysis of the causative agents of coccidiosis in chickens.</title>
        <authorList>
            <person name="Reid A.J."/>
            <person name="Blake D."/>
            <person name="Billington K."/>
            <person name="Browne H."/>
            <person name="Dunn M."/>
            <person name="Hung S."/>
            <person name="Kawahara F."/>
            <person name="Miranda-Saavedra D."/>
            <person name="Mourier T."/>
            <person name="Nagra H."/>
            <person name="Otto T.D."/>
            <person name="Rawlings N."/>
            <person name="Sanchez A."/>
            <person name="Sanders M."/>
            <person name="Subramaniam C."/>
            <person name="Tay Y."/>
            <person name="Dear P."/>
            <person name="Doerig C."/>
            <person name="Gruber A."/>
            <person name="Parkinson J."/>
            <person name="Shirley M."/>
            <person name="Wan K.L."/>
            <person name="Berriman M."/>
            <person name="Tomley F."/>
            <person name="Pain A."/>
        </authorList>
    </citation>
    <scope>NUCLEOTIDE SEQUENCE [LARGE SCALE GENOMIC DNA]</scope>
    <source>
        <strain evidence="9">Houghton</strain>
    </source>
</reference>
<evidence type="ECO:0000256" key="5">
    <source>
        <dbReference type="ARBA" id="ARBA00022884"/>
    </source>
</evidence>
<keyword evidence="1 6" id="KW-0547">Nucleotide-binding</keyword>
<evidence type="ECO:0000256" key="6">
    <source>
        <dbReference type="RuleBase" id="RU365068"/>
    </source>
</evidence>
<evidence type="ECO:0000256" key="2">
    <source>
        <dbReference type="ARBA" id="ARBA00022801"/>
    </source>
</evidence>
<dbReference type="VEuPathDB" id="ToxoDB:ETH_00036000"/>
<proteinExistence type="inferred from homology"/>
<evidence type="ECO:0000256" key="4">
    <source>
        <dbReference type="ARBA" id="ARBA00022840"/>
    </source>
</evidence>
<dbReference type="InterPro" id="IPR001650">
    <property type="entry name" value="Helicase_C-like"/>
</dbReference>
<dbReference type="SMART" id="SM00490">
    <property type="entry name" value="HELICc"/>
    <property type="match status" value="1"/>
</dbReference>
<dbReference type="InterPro" id="IPR027417">
    <property type="entry name" value="P-loop_NTPase"/>
</dbReference>
<dbReference type="SMART" id="SM01178">
    <property type="entry name" value="DUF4217"/>
    <property type="match status" value="1"/>
</dbReference>
<feature type="region of interest" description="Disordered" evidence="7">
    <location>
        <begin position="101"/>
        <end position="122"/>
    </location>
</feature>
<dbReference type="EC" id="3.6.4.13" evidence="6"/>
<comment type="domain">
    <text evidence="6">The Q motif is unique to and characteristic of the DEAD box family of RNA helicases and controls ATP binding and hydrolysis.</text>
</comment>
<comment type="catalytic activity">
    <reaction evidence="6">
        <text>ATP + H2O = ADP + phosphate + H(+)</text>
        <dbReference type="Rhea" id="RHEA:13065"/>
        <dbReference type="ChEBI" id="CHEBI:15377"/>
        <dbReference type="ChEBI" id="CHEBI:15378"/>
        <dbReference type="ChEBI" id="CHEBI:30616"/>
        <dbReference type="ChEBI" id="CHEBI:43474"/>
        <dbReference type="ChEBI" id="CHEBI:456216"/>
        <dbReference type="EC" id="3.6.4.13"/>
    </reaction>
</comment>
<dbReference type="SUPFAM" id="SSF52540">
    <property type="entry name" value="P-loop containing nucleoside triphosphate hydrolases"/>
    <property type="match status" value="1"/>
</dbReference>
<feature type="compositionally biased region" description="Low complexity" evidence="7">
    <location>
        <begin position="234"/>
        <end position="243"/>
    </location>
</feature>
<keyword evidence="5 6" id="KW-0694">RNA-binding</keyword>
<dbReference type="GO" id="GO:0005524">
    <property type="term" value="F:ATP binding"/>
    <property type="evidence" value="ECO:0007669"/>
    <property type="project" value="UniProtKB-UniRule"/>
</dbReference>
<evidence type="ECO:0000256" key="7">
    <source>
        <dbReference type="SAM" id="MobiDB-lite"/>
    </source>
</evidence>
<dbReference type="EMBL" id="HG677328">
    <property type="protein sequence ID" value="CDJ44585.1"/>
    <property type="molecule type" value="Genomic_DNA"/>
</dbReference>
<feature type="compositionally biased region" description="Low complexity" evidence="7">
    <location>
        <begin position="292"/>
        <end position="308"/>
    </location>
</feature>
<dbReference type="GO" id="GO:0016787">
    <property type="term" value="F:hydrolase activity"/>
    <property type="evidence" value="ECO:0007669"/>
    <property type="project" value="UniProtKB-KW"/>
</dbReference>
<dbReference type="Pfam" id="PF00271">
    <property type="entry name" value="Helicase_C"/>
    <property type="match status" value="1"/>
</dbReference>
<keyword evidence="10" id="KW-1185">Reference proteome</keyword>
<feature type="compositionally biased region" description="Low complexity" evidence="7">
    <location>
        <begin position="268"/>
        <end position="280"/>
    </location>
</feature>
<evidence type="ECO:0000256" key="1">
    <source>
        <dbReference type="ARBA" id="ARBA00022741"/>
    </source>
</evidence>
<dbReference type="GO" id="GO:0003724">
    <property type="term" value="F:RNA helicase activity"/>
    <property type="evidence" value="ECO:0007669"/>
    <property type="project" value="UniProtKB-EC"/>
</dbReference>
<comment type="similarity">
    <text evidence="6">Belongs to the DEAD box helicase family.</text>
</comment>
<name>U6L9Y8_EIMTE</name>
<gene>
    <name evidence="9" type="ORF">ETH_00036000</name>
</gene>
<dbReference type="PANTHER" id="PTHR24031">
    <property type="entry name" value="RNA HELICASE"/>
    <property type="match status" value="1"/>
</dbReference>
<protein>
    <recommendedName>
        <fullName evidence="6">ATP-dependent RNA helicase</fullName>
        <ecNumber evidence="6">3.6.4.13</ecNumber>
    </recommendedName>
</protein>
<dbReference type="PROSITE" id="PS51194">
    <property type="entry name" value="HELICASE_CTER"/>
    <property type="match status" value="1"/>
</dbReference>
<dbReference type="CDD" id="cd18787">
    <property type="entry name" value="SF2_C_DEAD"/>
    <property type="match status" value="1"/>
</dbReference>
<dbReference type="Pfam" id="PF13959">
    <property type="entry name" value="CTE_SPB4"/>
    <property type="match status" value="1"/>
</dbReference>